<organism evidence="1 2">
    <name type="scientific">Polyangium jinanense</name>
    <dbReference type="NCBI Taxonomy" id="2829994"/>
    <lineage>
        <taxon>Bacteria</taxon>
        <taxon>Pseudomonadati</taxon>
        <taxon>Myxococcota</taxon>
        <taxon>Polyangia</taxon>
        <taxon>Polyangiales</taxon>
        <taxon>Polyangiaceae</taxon>
        <taxon>Polyangium</taxon>
    </lineage>
</organism>
<dbReference type="RefSeq" id="WP_272427377.1">
    <property type="nucleotide sequence ID" value="NZ_JAGTJJ010000046.1"/>
</dbReference>
<evidence type="ECO:0000313" key="2">
    <source>
        <dbReference type="Proteomes" id="UP001151081"/>
    </source>
</evidence>
<sequence>MAPCLPLAIKLTRRAVARRDLFCELVQKITKPSQAEAAFAFHAFAFKADEHAFARELLSRRTELWLFRANQRAFCGDFLAVDMSNPRRVQRRAYVIELKRGMPVRIGGGAVGLQLQNATVAVRTLARERGLLGDEATCVTVSGDGAEIIGMFTSARLTTEYA</sequence>
<comment type="caution">
    <text evidence="1">The sequence shown here is derived from an EMBL/GenBank/DDBJ whole genome shotgun (WGS) entry which is preliminary data.</text>
</comment>
<evidence type="ECO:0000313" key="1">
    <source>
        <dbReference type="EMBL" id="MDC3987018.1"/>
    </source>
</evidence>
<dbReference type="AlphaFoldDB" id="A0A9X3XE77"/>
<accession>A0A9X3XE77</accession>
<name>A0A9X3XE77_9BACT</name>
<dbReference type="Proteomes" id="UP001151081">
    <property type="component" value="Unassembled WGS sequence"/>
</dbReference>
<gene>
    <name evidence="1" type="ORF">KEG57_41505</name>
</gene>
<reference evidence="1 2" key="1">
    <citation type="submission" date="2021-04" db="EMBL/GenBank/DDBJ databases">
        <title>Genome analysis of Polyangium sp.</title>
        <authorList>
            <person name="Li Y."/>
            <person name="Wang J."/>
        </authorList>
    </citation>
    <scope>NUCLEOTIDE SEQUENCE [LARGE SCALE GENOMIC DNA]</scope>
    <source>
        <strain evidence="1 2">SDU14</strain>
    </source>
</reference>
<proteinExistence type="predicted"/>
<keyword evidence="2" id="KW-1185">Reference proteome</keyword>
<protein>
    <submittedName>
        <fullName evidence="1">Uncharacterized protein</fullName>
    </submittedName>
</protein>
<dbReference type="EMBL" id="JAGTJJ010000046">
    <property type="protein sequence ID" value="MDC3987018.1"/>
    <property type="molecule type" value="Genomic_DNA"/>
</dbReference>